<name>A0A074ZBP7_OPIVI</name>
<dbReference type="CTD" id="20321880"/>
<dbReference type="AlphaFoldDB" id="A0A074ZBP7"/>
<gene>
    <name evidence="1" type="ORF">T265_07701</name>
</gene>
<dbReference type="KEGG" id="ovi:T265_07701"/>
<protein>
    <submittedName>
        <fullName evidence="1">Uncharacterized protein</fullName>
    </submittedName>
</protein>
<sequence>MERKRITSPTLNERLEDGLSEGILMNYQYMLSYQCEPVAEEPSCRLNDKYLGSINVVITPSDSVWSVGPSLTCAATW</sequence>
<organism evidence="1 2">
    <name type="scientific">Opisthorchis viverrini</name>
    <name type="common">Southeast Asian liver fluke</name>
    <dbReference type="NCBI Taxonomy" id="6198"/>
    <lineage>
        <taxon>Eukaryota</taxon>
        <taxon>Metazoa</taxon>
        <taxon>Spiralia</taxon>
        <taxon>Lophotrochozoa</taxon>
        <taxon>Platyhelminthes</taxon>
        <taxon>Trematoda</taxon>
        <taxon>Digenea</taxon>
        <taxon>Opisthorchiida</taxon>
        <taxon>Opisthorchiata</taxon>
        <taxon>Opisthorchiidae</taxon>
        <taxon>Opisthorchis</taxon>
    </lineage>
</organism>
<dbReference type="GeneID" id="20321880"/>
<evidence type="ECO:0000313" key="1">
    <source>
        <dbReference type="EMBL" id="KER24701.1"/>
    </source>
</evidence>
<dbReference type="RefSeq" id="XP_009171553.1">
    <property type="nucleotide sequence ID" value="XM_009173289.1"/>
</dbReference>
<proteinExistence type="predicted"/>
<dbReference type="Proteomes" id="UP000054324">
    <property type="component" value="Unassembled WGS sequence"/>
</dbReference>
<reference evidence="1 2" key="1">
    <citation type="submission" date="2013-11" db="EMBL/GenBank/DDBJ databases">
        <title>Opisthorchis viverrini - life in the bile duct.</title>
        <authorList>
            <person name="Young N.D."/>
            <person name="Nagarajan N."/>
            <person name="Lin S.J."/>
            <person name="Korhonen P.K."/>
            <person name="Jex A.R."/>
            <person name="Hall R.S."/>
            <person name="Safavi-Hemami H."/>
            <person name="Kaewkong W."/>
            <person name="Bertrand D."/>
            <person name="Gao S."/>
            <person name="Seet Q."/>
            <person name="Wongkham S."/>
            <person name="Teh B.T."/>
            <person name="Wongkham C."/>
            <person name="Intapan P.M."/>
            <person name="Maleewong W."/>
            <person name="Yang X."/>
            <person name="Hu M."/>
            <person name="Wang Z."/>
            <person name="Hofmann A."/>
            <person name="Sternberg P.W."/>
            <person name="Tan P."/>
            <person name="Wang J."/>
            <person name="Gasser R.B."/>
        </authorList>
    </citation>
    <scope>NUCLEOTIDE SEQUENCE [LARGE SCALE GENOMIC DNA]</scope>
</reference>
<keyword evidence="2" id="KW-1185">Reference proteome</keyword>
<dbReference type="EMBL" id="KL596800">
    <property type="protein sequence ID" value="KER24701.1"/>
    <property type="molecule type" value="Genomic_DNA"/>
</dbReference>
<accession>A0A074ZBP7</accession>
<evidence type="ECO:0000313" key="2">
    <source>
        <dbReference type="Proteomes" id="UP000054324"/>
    </source>
</evidence>